<dbReference type="GO" id="GO:0000978">
    <property type="term" value="F:RNA polymerase II cis-regulatory region sequence-specific DNA binding"/>
    <property type="evidence" value="ECO:0007669"/>
    <property type="project" value="InterPro"/>
</dbReference>
<evidence type="ECO:0000256" key="6">
    <source>
        <dbReference type="ARBA" id="ARBA00023015"/>
    </source>
</evidence>
<keyword evidence="3" id="KW-0677">Repeat</keyword>
<evidence type="ECO:0000256" key="10">
    <source>
        <dbReference type="PROSITE-ProRule" id="PRU00042"/>
    </source>
</evidence>
<name>A0A0F4YJ91_RASE3</name>
<evidence type="ECO:0008006" key="16">
    <source>
        <dbReference type="Google" id="ProtNLM"/>
    </source>
</evidence>
<evidence type="ECO:0000256" key="3">
    <source>
        <dbReference type="ARBA" id="ARBA00022737"/>
    </source>
</evidence>
<evidence type="ECO:0000259" key="13">
    <source>
        <dbReference type="PROSITE" id="PS50157"/>
    </source>
</evidence>
<dbReference type="InterPro" id="IPR051059">
    <property type="entry name" value="VerF-like"/>
</dbReference>
<dbReference type="Pfam" id="PF00172">
    <property type="entry name" value="Zn_clus"/>
    <property type="match status" value="1"/>
</dbReference>
<keyword evidence="6" id="KW-0805">Transcription regulation</keyword>
<dbReference type="InterPro" id="IPR013087">
    <property type="entry name" value="Znf_C2H2_type"/>
</dbReference>
<keyword evidence="15" id="KW-1185">Reference proteome</keyword>
<evidence type="ECO:0000256" key="7">
    <source>
        <dbReference type="ARBA" id="ARBA00023125"/>
    </source>
</evidence>
<dbReference type="EMBL" id="LASV01000471">
    <property type="protein sequence ID" value="KKA18294.1"/>
    <property type="molecule type" value="Genomic_DNA"/>
</dbReference>
<dbReference type="InterPro" id="IPR036236">
    <property type="entry name" value="Znf_C2H2_sf"/>
</dbReference>
<dbReference type="InterPro" id="IPR007219">
    <property type="entry name" value="XnlR_reg_dom"/>
</dbReference>
<feature type="domain" description="Zn(2)-C6 fungal-type" evidence="12">
    <location>
        <begin position="67"/>
        <end position="96"/>
    </location>
</feature>
<keyword evidence="5" id="KW-0862">Zinc</keyword>
<dbReference type="GO" id="GO:0008270">
    <property type="term" value="F:zinc ion binding"/>
    <property type="evidence" value="ECO:0007669"/>
    <property type="project" value="UniProtKB-KW"/>
</dbReference>
<dbReference type="PANTHER" id="PTHR40626">
    <property type="entry name" value="MIP31509P"/>
    <property type="match status" value="1"/>
</dbReference>
<keyword evidence="9" id="KW-0539">Nucleus</keyword>
<gene>
    <name evidence="14" type="ORF">T310_7752</name>
</gene>
<dbReference type="Proteomes" id="UP000053958">
    <property type="component" value="Unassembled WGS sequence"/>
</dbReference>
<evidence type="ECO:0000256" key="5">
    <source>
        <dbReference type="ARBA" id="ARBA00022833"/>
    </source>
</evidence>
<dbReference type="PROSITE" id="PS50048">
    <property type="entry name" value="ZN2_CY6_FUNGAL_2"/>
    <property type="match status" value="1"/>
</dbReference>
<dbReference type="SMART" id="SM00355">
    <property type="entry name" value="ZnF_C2H2"/>
    <property type="match status" value="1"/>
</dbReference>
<evidence type="ECO:0000256" key="2">
    <source>
        <dbReference type="ARBA" id="ARBA00022723"/>
    </source>
</evidence>
<sequence>MPMASDSTLQCSICSASFRRLEHLQRHLASHGPGRPFECTFCGRTFKRSGVDILDAQNASRGKKRKACDRCVRLKKACSAGYPCESCQSRQETCSYWRLADAGHAETSSKFPHRATLAPCAPAPTHADATVGLAGHGEDGAVEMPSSSSSNEALSFHPSTGPVLTGEESCSLPSPSEDVPTDMPFGFDYIDWDLSPSVLCSSENEPRDLAQAATLEKKLRKLEFLTRFTSVNGFADSFECGTHSQRQQIALDPEAEADPCPGLPGAVSSHDGASLIRPPPENLDLDLDFDPSLLIGHDDEVHERLGRLSRGLALEASPGTSEMVAKTPSSWTNWPFDPLAIKTHEIVDRLKQATCRKSDHSIISMNWSRLMEEVCVQFFAPRNLRRFLQLFWSLWYPNCPIVHKPTFNAQGSSAVLLAAMVIIGACLSPHESDHETAKLWFNGVEEMAFNDEWIREDPMSGPLRRSETGAARRKRLQLLQNFGMSSATHRDLPCGALSQSWWSQFIAEEELIRYECAFMSCHVMANDGDKHAHLRFSPRHRLCHLLQHAAPHGHCGIADGPDVPGDLLPGVDGQRVSGAFPSLGHHADLARDAVAPFRCLPDLSGRQQHGWRTEERVGPNHTSCPYSFAFACSLRARRKEDFFPSVSAKYIADDACRALATLCRMYNDLGSVARDRKEGNLNSINFPELHELSPFASSESSTVPAAKDEEELKARLYHLAEYERKRLEVALTELEKVVEPDVTSMLKVFVGATDLFCQIYLFKDIASQRTS</sequence>
<dbReference type="PROSITE" id="PS00028">
    <property type="entry name" value="ZINC_FINGER_C2H2_1"/>
    <property type="match status" value="1"/>
</dbReference>
<keyword evidence="2" id="KW-0479">Metal-binding</keyword>
<evidence type="ECO:0000313" key="15">
    <source>
        <dbReference type="Proteomes" id="UP000053958"/>
    </source>
</evidence>
<feature type="region of interest" description="Disordered" evidence="11">
    <location>
        <begin position="135"/>
        <end position="177"/>
    </location>
</feature>
<feature type="domain" description="C2H2-type" evidence="13">
    <location>
        <begin position="9"/>
        <end position="36"/>
    </location>
</feature>
<dbReference type="STRING" id="1408163.A0A0F4YJ91"/>
<dbReference type="AlphaFoldDB" id="A0A0F4YJ91"/>
<dbReference type="SUPFAM" id="SSF57701">
    <property type="entry name" value="Zn2/Cys6 DNA-binding domain"/>
    <property type="match status" value="1"/>
</dbReference>
<evidence type="ECO:0000259" key="12">
    <source>
        <dbReference type="PROSITE" id="PS50048"/>
    </source>
</evidence>
<dbReference type="CDD" id="cd00067">
    <property type="entry name" value="GAL4"/>
    <property type="match status" value="1"/>
</dbReference>
<dbReference type="SUPFAM" id="SSF57667">
    <property type="entry name" value="beta-beta-alpha zinc fingers"/>
    <property type="match status" value="1"/>
</dbReference>
<evidence type="ECO:0000256" key="8">
    <source>
        <dbReference type="ARBA" id="ARBA00023163"/>
    </source>
</evidence>
<keyword evidence="8" id="KW-0804">Transcription</keyword>
<dbReference type="OrthoDB" id="654211at2759"/>
<keyword evidence="7" id="KW-0238">DNA-binding</keyword>
<dbReference type="GO" id="GO:0000785">
    <property type="term" value="C:chromatin"/>
    <property type="evidence" value="ECO:0007669"/>
    <property type="project" value="TreeGrafter"/>
</dbReference>
<dbReference type="InterPro" id="IPR036864">
    <property type="entry name" value="Zn2-C6_fun-type_DNA-bd_sf"/>
</dbReference>
<dbReference type="Gene3D" id="3.30.160.60">
    <property type="entry name" value="Classic Zinc Finger"/>
    <property type="match status" value="1"/>
</dbReference>
<dbReference type="GO" id="GO:0005634">
    <property type="term" value="C:nucleus"/>
    <property type="evidence" value="ECO:0007669"/>
    <property type="project" value="UniProtKB-SubCell"/>
</dbReference>
<evidence type="ECO:0000256" key="1">
    <source>
        <dbReference type="ARBA" id="ARBA00004123"/>
    </source>
</evidence>
<reference evidence="14 15" key="1">
    <citation type="submission" date="2015-04" db="EMBL/GenBank/DDBJ databases">
        <authorList>
            <person name="Heijne W.H."/>
            <person name="Fedorova N.D."/>
            <person name="Nierman W.C."/>
            <person name="Vollebregt A.W."/>
            <person name="Zhao Z."/>
            <person name="Wu L."/>
            <person name="Kumar M."/>
            <person name="Stam H."/>
            <person name="van den Berg M.A."/>
            <person name="Pel H.J."/>
        </authorList>
    </citation>
    <scope>NUCLEOTIDE SEQUENCE [LARGE SCALE GENOMIC DNA]</scope>
    <source>
        <strain evidence="14 15">CBS 393.64</strain>
    </source>
</reference>
<evidence type="ECO:0000256" key="11">
    <source>
        <dbReference type="SAM" id="MobiDB-lite"/>
    </source>
</evidence>
<dbReference type="Pfam" id="PF04082">
    <property type="entry name" value="Fungal_trans"/>
    <property type="match status" value="1"/>
</dbReference>
<dbReference type="RefSeq" id="XP_013324906.1">
    <property type="nucleotide sequence ID" value="XM_013469452.1"/>
</dbReference>
<organism evidence="14 15">
    <name type="scientific">Rasamsonia emersonii (strain ATCC 16479 / CBS 393.64 / IMI 116815)</name>
    <dbReference type="NCBI Taxonomy" id="1408163"/>
    <lineage>
        <taxon>Eukaryota</taxon>
        <taxon>Fungi</taxon>
        <taxon>Dikarya</taxon>
        <taxon>Ascomycota</taxon>
        <taxon>Pezizomycotina</taxon>
        <taxon>Eurotiomycetes</taxon>
        <taxon>Eurotiomycetidae</taxon>
        <taxon>Eurotiales</taxon>
        <taxon>Trichocomaceae</taxon>
        <taxon>Rasamsonia</taxon>
    </lineage>
</organism>
<dbReference type="GO" id="GO:0000981">
    <property type="term" value="F:DNA-binding transcription factor activity, RNA polymerase II-specific"/>
    <property type="evidence" value="ECO:0007669"/>
    <property type="project" value="InterPro"/>
</dbReference>
<dbReference type="GeneID" id="25320018"/>
<dbReference type="InterPro" id="IPR001138">
    <property type="entry name" value="Zn2Cys6_DnaBD"/>
</dbReference>
<comment type="subcellular location">
    <subcellularLocation>
        <location evidence="1">Nucleus</location>
    </subcellularLocation>
</comment>
<protein>
    <recommendedName>
        <fullName evidence="16">C2H2-type domain-containing protein</fullName>
    </recommendedName>
</protein>
<dbReference type="PANTHER" id="PTHR40626:SF3">
    <property type="entry name" value="TRANSCRIPTION FACTOR WITH C2H2 AND ZN(2)-CYS(6) DNA BINDING DOMAIN (EUROFUNG)-RELATED"/>
    <property type="match status" value="1"/>
</dbReference>
<evidence type="ECO:0000313" key="14">
    <source>
        <dbReference type="EMBL" id="KKA18294.1"/>
    </source>
</evidence>
<keyword evidence="4 10" id="KW-0863">Zinc-finger</keyword>
<evidence type="ECO:0000256" key="9">
    <source>
        <dbReference type="ARBA" id="ARBA00023242"/>
    </source>
</evidence>
<evidence type="ECO:0000256" key="4">
    <source>
        <dbReference type="ARBA" id="ARBA00022771"/>
    </source>
</evidence>
<comment type="caution">
    <text evidence="14">The sequence shown here is derived from an EMBL/GenBank/DDBJ whole genome shotgun (WGS) entry which is preliminary data.</text>
</comment>
<proteinExistence type="predicted"/>
<dbReference type="PROSITE" id="PS50157">
    <property type="entry name" value="ZINC_FINGER_C2H2_2"/>
    <property type="match status" value="1"/>
</dbReference>
<accession>A0A0F4YJ91</accession>
<dbReference type="GO" id="GO:0006351">
    <property type="term" value="P:DNA-templated transcription"/>
    <property type="evidence" value="ECO:0007669"/>
    <property type="project" value="InterPro"/>
</dbReference>